<protein>
    <submittedName>
        <fullName evidence="1">Uncharacterized protein</fullName>
    </submittedName>
</protein>
<evidence type="ECO:0000313" key="2">
    <source>
        <dbReference type="Proteomes" id="UP001162992"/>
    </source>
</evidence>
<accession>A0ACC2CUF7</accession>
<keyword evidence="2" id="KW-1185">Reference proteome</keyword>
<dbReference type="Proteomes" id="UP001162992">
    <property type="component" value="Chromosome 8"/>
</dbReference>
<reference evidence="2" key="1">
    <citation type="journal article" date="2024" name="Proc. Natl. Acad. Sci. U.S.A.">
        <title>Extraordinary preservation of gene collinearity over three hundred million years revealed in homosporous lycophytes.</title>
        <authorList>
            <person name="Li C."/>
            <person name="Wickell D."/>
            <person name="Kuo L.Y."/>
            <person name="Chen X."/>
            <person name="Nie B."/>
            <person name="Liao X."/>
            <person name="Peng D."/>
            <person name="Ji J."/>
            <person name="Jenkins J."/>
            <person name="Williams M."/>
            <person name="Shu S."/>
            <person name="Plott C."/>
            <person name="Barry K."/>
            <person name="Rajasekar S."/>
            <person name="Grimwood J."/>
            <person name="Han X."/>
            <person name="Sun S."/>
            <person name="Hou Z."/>
            <person name="He W."/>
            <person name="Dai G."/>
            <person name="Sun C."/>
            <person name="Schmutz J."/>
            <person name="Leebens-Mack J.H."/>
            <person name="Li F.W."/>
            <person name="Wang L."/>
        </authorList>
    </citation>
    <scope>NUCLEOTIDE SEQUENCE [LARGE SCALE GENOMIC DNA]</scope>
    <source>
        <strain evidence="2">cv. PW_Plant_1</strain>
    </source>
</reference>
<name>A0ACC2CUF7_DIPCM</name>
<gene>
    <name evidence="1" type="ORF">O6H91_08G002300</name>
</gene>
<dbReference type="EMBL" id="CM055099">
    <property type="protein sequence ID" value="KAJ7545590.1"/>
    <property type="molecule type" value="Genomic_DNA"/>
</dbReference>
<sequence>MATTTNVFMVVLFLMLVVASAQNITKILAAEPQFSTLNKLLSETGVAEEINSRKSLTVLAPDNSVLDPIVANLGPKISTQQLADILRYHCLLQYFDIPELHQIIKGTTQVTTLYQTTGRAPGTLGFVNITDAKGGSLVVSTPVAANLSHATIVKSVKQIPYNLSIFELSSVIVPVGVLTQTPPPTPAPVLSPVKAPAPGPSPTLSPVPIASPVPTPAATPVPITAPTPSPAAAPVPTAVPTPTATPVKAPISSPPAPPTEVPSAVLQTPSSPSKSSAFYCAISPLFINVSLFLGLALTFPLQL</sequence>
<evidence type="ECO:0000313" key="1">
    <source>
        <dbReference type="EMBL" id="KAJ7545590.1"/>
    </source>
</evidence>
<organism evidence="1 2">
    <name type="scientific">Diphasiastrum complanatum</name>
    <name type="common">Issler's clubmoss</name>
    <name type="synonym">Lycopodium complanatum</name>
    <dbReference type="NCBI Taxonomy" id="34168"/>
    <lineage>
        <taxon>Eukaryota</taxon>
        <taxon>Viridiplantae</taxon>
        <taxon>Streptophyta</taxon>
        <taxon>Embryophyta</taxon>
        <taxon>Tracheophyta</taxon>
        <taxon>Lycopodiopsida</taxon>
        <taxon>Lycopodiales</taxon>
        <taxon>Lycopodiaceae</taxon>
        <taxon>Lycopodioideae</taxon>
        <taxon>Diphasiastrum</taxon>
    </lineage>
</organism>
<comment type="caution">
    <text evidence="1">The sequence shown here is derived from an EMBL/GenBank/DDBJ whole genome shotgun (WGS) entry which is preliminary data.</text>
</comment>
<proteinExistence type="predicted"/>